<evidence type="ECO:0000256" key="4">
    <source>
        <dbReference type="SAM" id="MobiDB-lite"/>
    </source>
</evidence>
<evidence type="ECO:0000256" key="2">
    <source>
        <dbReference type="ARBA" id="ARBA00023125"/>
    </source>
</evidence>
<evidence type="ECO:0000256" key="1">
    <source>
        <dbReference type="ARBA" id="ARBA00023015"/>
    </source>
</evidence>
<organism evidence="6 7">
    <name type="scientific">Paracidobacterium acidisoli</name>
    <dbReference type="NCBI Taxonomy" id="2303751"/>
    <lineage>
        <taxon>Bacteria</taxon>
        <taxon>Pseudomonadati</taxon>
        <taxon>Acidobacteriota</taxon>
        <taxon>Terriglobia</taxon>
        <taxon>Terriglobales</taxon>
        <taxon>Acidobacteriaceae</taxon>
        <taxon>Paracidobacterium</taxon>
    </lineage>
</organism>
<feature type="region of interest" description="Disordered" evidence="4">
    <location>
        <begin position="328"/>
        <end position="347"/>
    </location>
</feature>
<accession>A0A372IRU3</accession>
<dbReference type="EMBL" id="QVQT01000002">
    <property type="protein sequence ID" value="RFU17614.1"/>
    <property type="molecule type" value="Genomic_DNA"/>
</dbReference>
<dbReference type="InterPro" id="IPR028082">
    <property type="entry name" value="Peripla_BP_I"/>
</dbReference>
<keyword evidence="7" id="KW-1185">Reference proteome</keyword>
<dbReference type="CDD" id="cd06267">
    <property type="entry name" value="PBP1_LacI_sugar_binding-like"/>
    <property type="match status" value="1"/>
</dbReference>
<dbReference type="CDD" id="cd01392">
    <property type="entry name" value="HTH_LacI"/>
    <property type="match status" value="1"/>
</dbReference>
<dbReference type="SMART" id="SM00354">
    <property type="entry name" value="HTH_LACI"/>
    <property type="match status" value="1"/>
</dbReference>
<dbReference type="Pfam" id="PF00532">
    <property type="entry name" value="Peripla_BP_1"/>
    <property type="match status" value="1"/>
</dbReference>
<comment type="caution">
    <text evidence="6">The sequence shown here is derived from an EMBL/GenBank/DDBJ whole genome shotgun (WGS) entry which is preliminary data.</text>
</comment>
<dbReference type="PROSITE" id="PS50932">
    <property type="entry name" value="HTH_LACI_2"/>
    <property type="match status" value="1"/>
</dbReference>
<dbReference type="Proteomes" id="UP000264702">
    <property type="component" value="Unassembled WGS sequence"/>
</dbReference>
<evidence type="ECO:0000313" key="6">
    <source>
        <dbReference type="EMBL" id="RFU17614.1"/>
    </source>
</evidence>
<evidence type="ECO:0000259" key="5">
    <source>
        <dbReference type="PROSITE" id="PS50932"/>
    </source>
</evidence>
<proteinExistence type="predicted"/>
<evidence type="ECO:0000256" key="3">
    <source>
        <dbReference type="ARBA" id="ARBA00023163"/>
    </source>
</evidence>
<gene>
    <name evidence="6" type="ORF">D0Y96_05635</name>
</gene>
<protein>
    <submittedName>
        <fullName evidence="6">LacI family transcriptional regulator</fullName>
    </submittedName>
</protein>
<dbReference type="InterPro" id="IPR001761">
    <property type="entry name" value="Peripla_BP/Lac1_sug-bd_dom"/>
</dbReference>
<reference evidence="6 7" key="1">
    <citation type="submission" date="2018-08" db="EMBL/GenBank/DDBJ databases">
        <title>Acidipila sp. 4G-K13, an acidobacterium isolated from forest soil.</title>
        <authorList>
            <person name="Gao Z.-H."/>
            <person name="Qiu L.-H."/>
        </authorList>
    </citation>
    <scope>NUCLEOTIDE SEQUENCE [LARGE SCALE GENOMIC DNA]</scope>
    <source>
        <strain evidence="6 7">4G-K13</strain>
    </source>
</reference>
<dbReference type="Gene3D" id="1.10.260.40">
    <property type="entry name" value="lambda repressor-like DNA-binding domains"/>
    <property type="match status" value="1"/>
</dbReference>
<keyword evidence="1" id="KW-0805">Transcription regulation</keyword>
<dbReference type="PANTHER" id="PTHR30146:SF109">
    <property type="entry name" value="HTH-TYPE TRANSCRIPTIONAL REGULATOR GALS"/>
    <property type="match status" value="1"/>
</dbReference>
<evidence type="ECO:0000313" key="7">
    <source>
        <dbReference type="Proteomes" id="UP000264702"/>
    </source>
</evidence>
<keyword evidence="2" id="KW-0238">DNA-binding</keyword>
<sequence>MNSLGAAWRTLAAQPAQMKRKSSHPTLSDVAQRAGVGTTTVSRVINGGKRVSPKTLARIRAIIDQIGYTPNQAARILKGERTRTIGLVIPSIADSFFASCAEAAQRITRAHDSMLVVAVTGNDPHVEMENINALMRHRADGLLLAPANSQNEALAAFLERTPIPVVCIDRPVTHSGVASVGIDNFKGARIAVEHLVGHGYRRILCLGGETTLYTIRERLRGYRQAMTAAGLEPMEDMSVKDYKSAEHAIESHLAATAPPDAIFTVKNSTTIYAFETLQKMRVDIPKTVALLGFDDFELAATLRPSISVVQQPIEDIGRTAAELLFTQLPAEQPQGSSRAKRPAPARKTGPVRLEPLLVLRESCGCARAAL</sequence>
<dbReference type="AlphaFoldDB" id="A0A372IRU3"/>
<dbReference type="SUPFAM" id="SSF47413">
    <property type="entry name" value="lambda repressor-like DNA-binding domains"/>
    <property type="match status" value="1"/>
</dbReference>
<dbReference type="InterPro" id="IPR010982">
    <property type="entry name" value="Lambda_DNA-bd_dom_sf"/>
</dbReference>
<dbReference type="PRINTS" id="PR00036">
    <property type="entry name" value="HTHLACI"/>
</dbReference>
<dbReference type="InterPro" id="IPR000843">
    <property type="entry name" value="HTH_LacI"/>
</dbReference>
<dbReference type="GO" id="GO:0003700">
    <property type="term" value="F:DNA-binding transcription factor activity"/>
    <property type="evidence" value="ECO:0007669"/>
    <property type="project" value="TreeGrafter"/>
</dbReference>
<keyword evidence="3" id="KW-0804">Transcription</keyword>
<dbReference type="SUPFAM" id="SSF53822">
    <property type="entry name" value="Periplasmic binding protein-like I"/>
    <property type="match status" value="1"/>
</dbReference>
<feature type="domain" description="HTH lacI-type" evidence="5">
    <location>
        <begin position="25"/>
        <end position="79"/>
    </location>
</feature>
<dbReference type="PROSITE" id="PS00356">
    <property type="entry name" value="HTH_LACI_1"/>
    <property type="match status" value="1"/>
</dbReference>
<dbReference type="GO" id="GO:0000976">
    <property type="term" value="F:transcription cis-regulatory region binding"/>
    <property type="evidence" value="ECO:0007669"/>
    <property type="project" value="TreeGrafter"/>
</dbReference>
<dbReference type="PANTHER" id="PTHR30146">
    <property type="entry name" value="LACI-RELATED TRANSCRIPTIONAL REPRESSOR"/>
    <property type="match status" value="1"/>
</dbReference>
<name>A0A372IRU3_9BACT</name>
<dbReference type="Pfam" id="PF00356">
    <property type="entry name" value="LacI"/>
    <property type="match status" value="1"/>
</dbReference>
<dbReference type="Gene3D" id="3.40.50.2300">
    <property type="match status" value="2"/>
</dbReference>